<dbReference type="InterPro" id="IPR036291">
    <property type="entry name" value="NAD(P)-bd_dom_sf"/>
</dbReference>
<organism evidence="5 6">
    <name type="scientific">Planotetraspora phitsanulokensis</name>
    <dbReference type="NCBI Taxonomy" id="575192"/>
    <lineage>
        <taxon>Bacteria</taxon>
        <taxon>Bacillati</taxon>
        <taxon>Actinomycetota</taxon>
        <taxon>Actinomycetes</taxon>
        <taxon>Streptosporangiales</taxon>
        <taxon>Streptosporangiaceae</taxon>
        <taxon>Planotetraspora</taxon>
    </lineage>
</organism>
<evidence type="ECO:0000256" key="3">
    <source>
        <dbReference type="RuleBase" id="RU000363"/>
    </source>
</evidence>
<name>A0A8J3UF01_9ACTN</name>
<dbReference type="PANTHER" id="PTHR43976:SF16">
    <property type="entry name" value="SHORT-CHAIN DEHYDROGENASE_REDUCTASE FAMILY PROTEIN"/>
    <property type="match status" value="1"/>
</dbReference>
<proteinExistence type="inferred from homology"/>
<dbReference type="AlphaFoldDB" id="A0A8J3UF01"/>
<dbReference type="InterPro" id="IPR057326">
    <property type="entry name" value="KR_dom"/>
</dbReference>
<dbReference type="Proteomes" id="UP000622547">
    <property type="component" value="Unassembled WGS sequence"/>
</dbReference>
<feature type="domain" description="Ketoreductase" evidence="4">
    <location>
        <begin position="14"/>
        <end position="212"/>
    </location>
</feature>
<dbReference type="Gene3D" id="3.40.50.720">
    <property type="entry name" value="NAD(P)-binding Rossmann-like Domain"/>
    <property type="match status" value="1"/>
</dbReference>
<keyword evidence="2" id="KW-0560">Oxidoreductase</keyword>
<evidence type="ECO:0000313" key="5">
    <source>
        <dbReference type="EMBL" id="GII42046.1"/>
    </source>
</evidence>
<dbReference type="SMART" id="SM00822">
    <property type="entry name" value="PKS_KR"/>
    <property type="match status" value="1"/>
</dbReference>
<dbReference type="Pfam" id="PF00106">
    <property type="entry name" value="adh_short"/>
    <property type="match status" value="1"/>
</dbReference>
<protein>
    <submittedName>
        <fullName evidence="5">Short-chain dehydrogenase/reductase</fullName>
    </submittedName>
</protein>
<dbReference type="InterPro" id="IPR051911">
    <property type="entry name" value="SDR_oxidoreductase"/>
</dbReference>
<evidence type="ECO:0000256" key="1">
    <source>
        <dbReference type="ARBA" id="ARBA00006484"/>
    </source>
</evidence>
<comment type="caution">
    <text evidence="5">The sequence shown here is derived from an EMBL/GenBank/DDBJ whole genome shotgun (WGS) entry which is preliminary data.</text>
</comment>
<accession>A0A8J3UF01</accession>
<keyword evidence="6" id="KW-1185">Reference proteome</keyword>
<reference evidence="5 6" key="1">
    <citation type="submission" date="2021-01" db="EMBL/GenBank/DDBJ databases">
        <title>Whole genome shotgun sequence of Planotetraspora phitsanulokensis NBRC 104273.</title>
        <authorList>
            <person name="Komaki H."/>
            <person name="Tamura T."/>
        </authorList>
    </citation>
    <scope>NUCLEOTIDE SEQUENCE [LARGE SCALE GENOMIC DNA]</scope>
    <source>
        <strain evidence="5 6">NBRC 104273</strain>
    </source>
</reference>
<dbReference type="PRINTS" id="PR00080">
    <property type="entry name" value="SDRFAMILY"/>
</dbReference>
<dbReference type="PRINTS" id="PR00081">
    <property type="entry name" value="GDHRDH"/>
</dbReference>
<dbReference type="RefSeq" id="WP_204077486.1">
    <property type="nucleotide sequence ID" value="NZ_BOOP01000039.1"/>
</dbReference>
<dbReference type="PROSITE" id="PS00061">
    <property type="entry name" value="ADH_SHORT"/>
    <property type="match status" value="1"/>
</dbReference>
<dbReference type="FunFam" id="3.40.50.720:FF:000084">
    <property type="entry name" value="Short-chain dehydrogenase reductase"/>
    <property type="match status" value="1"/>
</dbReference>
<dbReference type="InterPro" id="IPR002347">
    <property type="entry name" value="SDR_fam"/>
</dbReference>
<sequence>MQLLTYPEGVAVKKTLLITGSSRGLGRALAEAALERGHRVVVTARDAAAVRELVEQHPDAARAVSLDVTDPRAAGAAVRTAVEEFGRLDVLVNNAGYSDVAAIEDTDLEDFRAQVETNLWGAVHLTKAALPILREQRGGHIVQVSSVSGRLAPAVGLGAYVTAKFALEGFSEALAAEVAPFGVKVTIVEPGSMATTLASSMRLPRPSAPYAEAMAPMLARYGDPHAAYGVSPRRAAEVLLGVLELPDPPLWLPLSGAALDRIRESEQRKIAELDRWEDLSRSADA</sequence>
<dbReference type="EMBL" id="BOOP01000039">
    <property type="protein sequence ID" value="GII42046.1"/>
    <property type="molecule type" value="Genomic_DNA"/>
</dbReference>
<dbReference type="PANTHER" id="PTHR43976">
    <property type="entry name" value="SHORT CHAIN DEHYDROGENASE"/>
    <property type="match status" value="1"/>
</dbReference>
<evidence type="ECO:0000259" key="4">
    <source>
        <dbReference type="SMART" id="SM00822"/>
    </source>
</evidence>
<dbReference type="InterPro" id="IPR020904">
    <property type="entry name" value="Sc_DH/Rdtase_CS"/>
</dbReference>
<gene>
    <name evidence="5" type="ORF">Pph01_70490</name>
</gene>
<comment type="similarity">
    <text evidence="1 3">Belongs to the short-chain dehydrogenases/reductases (SDR) family.</text>
</comment>
<dbReference type="SUPFAM" id="SSF51735">
    <property type="entry name" value="NAD(P)-binding Rossmann-fold domains"/>
    <property type="match status" value="1"/>
</dbReference>
<dbReference type="GO" id="GO:0016491">
    <property type="term" value="F:oxidoreductase activity"/>
    <property type="evidence" value="ECO:0007669"/>
    <property type="project" value="UniProtKB-KW"/>
</dbReference>
<dbReference type="CDD" id="cd05374">
    <property type="entry name" value="17beta-HSD-like_SDR_c"/>
    <property type="match status" value="1"/>
</dbReference>
<evidence type="ECO:0000313" key="6">
    <source>
        <dbReference type="Proteomes" id="UP000622547"/>
    </source>
</evidence>
<evidence type="ECO:0000256" key="2">
    <source>
        <dbReference type="ARBA" id="ARBA00023002"/>
    </source>
</evidence>